<name>A0AAD8PCK4_TARER</name>
<dbReference type="InterPro" id="IPR029480">
    <property type="entry name" value="Transpos_assoc"/>
</dbReference>
<sequence length="380" mass="43332">MFFAMFTPTHNSLTSQVLDDEDDGERRHCLSATLSEDQVASYFNFSSYDSPYDFYYSVMTIDKTWITERDRRSFVFKNGLYNFIEIAKNHLNDEGKTRCPCRRCANSIRSLQDLSTIYNHIHDVGFKESYTVWVHHGEEYYSHSEVESLFVSNTQTVEQNTNEMFDVLDDVIAEQNANEENIAQETTGLDSSYDALFKELNNDEFESEFPGRDLKANFTSWFRNNANTSSSDELMALAHGPLSAISYTACSFPTRTNSGEGGEPSFINDDDDEDEEAYSLDDDEEEEEEEINEDEANDDNDIVDTTYYSMADVSSRHHGGDGGMKIPMVLHIGFIPVASHIEATGRANYIDGWREMHSRNGNIENIHAQNAWVSHLALHL</sequence>
<dbReference type="Pfam" id="PF13963">
    <property type="entry name" value="Transpos_assoc"/>
    <property type="match status" value="1"/>
</dbReference>
<keyword evidence="4" id="KW-1185">Reference proteome</keyword>
<accession>A0AAD8PCK4</accession>
<evidence type="ECO:0000313" key="3">
    <source>
        <dbReference type="EMBL" id="KAK1441484.1"/>
    </source>
</evidence>
<feature type="domain" description="Transposase-associated" evidence="2">
    <location>
        <begin position="63"/>
        <end position="138"/>
    </location>
</feature>
<feature type="compositionally biased region" description="Acidic residues" evidence="1">
    <location>
        <begin position="268"/>
        <end position="301"/>
    </location>
</feature>
<protein>
    <recommendedName>
        <fullName evidence="2">Transposase-associated domain-containing protein</fullName>
    </recommendedName>
</protein>
<feature type="region of interest" description="Disordered" evidence="1">
    <location>
        <begin position="255"/>
        <end position="301"/>
    </location>
</feature>
<evidence type="ECO:0000313" key="4">
    <source>
        <dbReference type="Proteomes" id="UP001229421"/>
    </source>
</evidence>
<reference evidence="3" key="1">
    <citation type="journal article" date="2023" name="bioRxiv">
        <title>Improved chromosome-level genome assembly for marigold (Tagetes erecta).</title>
        <authorList>
            <person name="Jiang F."/>
            <person name="Yuan L."/>
            <person name="Wang S."/>
            <person name="Wang H."/>
            <person name="Xu D."/>
            <person name="Wang A."/>
            <person name="Fan W."/>
        </authorList>
    </citation>
    <scope>NUCLEOTIDE SEQUENCE</scope>
    <source>
        <strain evidence="3">WSJ</strain>
        <tissue evidence="3">Leaf</tissue>
    </source>
</reference>
<evidence type="ECO:0000256" key="1">
    <source>
        <dbReference type="SAM" id="MobiDB-lite"/>
    </source>
</evidence>
<dbReference type="AlphaFoldDB" id="A0AAD8PCK4"/>
<organism evidence="3 4">
    <name type="scientific">Tagetes erecta</name>
    <name type="common">African marigold</name>
    <dbReference type="NCBI Taxonomy" id="13708"/>
    <lineage>
        <taxon>Eukaryota</taxon>
        <taxon>Viridiplantae</taxon>
        <taxon>Streptophyta</taxon>
        <taxon>Embryophyta</taxon>
        <taxon>Tracheophyta</taxon>
        <taxon>Spermatophyta</taxon>
        <taxon>Magnoliopsida</taxon>
        <taxon>eudicotyledons</taxon>
        <taxon>Gunneridae</taxon>
        <taxon>Pentapetalae</taxon>
        <taxon>asterids</taxon>
        <taxon>campanulids</taxon>
        <taxon>Asterales</taxon>
        <taxon>Asteraceae</taxon>
        <taxon>Asteroideae</taxon>
        <taxon>Heliantheae alliance</taxon>
        <taxon>Tageteae</taxon>
        <taxon>Tagetes</taxon>
    </lineage>
</organism>
<evidence type="ECO:0000259" key="2">
    <source>
        <dbReference type="Pfam" id="PF13963"/>
    </source>
</evidence>
<dbReference type="Proteomes" id="UP001229421">
    <property type="component" value="Unassembled WGS sequence"/>
</dbReference>
<dbReference type="EMBL" id="JAUHHV010000001">
    <property type="protein sequence ID" value="KAK1441484.1"/>
    <property type="molecule type" value="Genomic_DNA"/>
</dbReference>
<proteinExistence type="predicted"/>
<gene>
    <name evidence="3" type="ORF">QVD17_07409</name>
</gene>
<comment type="caution">
    <text evidence="3">The sequence shown here is derived from an EMBL/GenBank/DDBJ whole genome shotgun (WGS) entry which is preliminary data.</text>
</comment>